<accession>A0A418Y796</accession>
<comment type="caution">
    <text evidence="2">The sequence shown here is derived from an EMBL/GenBank/DDBJ whole genome shotgun (WGS) entry which is preliminary data.</text>
</comment>
<dbReference type="EMBL" id="QYUP01000024">
    <property type="protein sequence ID" value="RJG25423.1"/>
    <property type="molecule type" value="Genomic_DNA"/>
</dbReference>
<dbReference type="AlphaFoldDB" id="A0A418Y796"/>
<dbReference type="Proteomes" id="UP000284006">
    <property type="component" value="Unassembled WGS sequence"/>
</dbReference>
<sequence>MQLRMALLFLAAALAGIAAVLYATAPAAPATPALAAPPAAKVRTTGALAAAAVPAPKSAAGAQSHALTEAMRKRFESAPNYAAFIHDALQRPLEGGRFYAVLAYHRCESLNGIEAKHFSMHAQSDRRDKDIVVIKDMMQRCAGVQEHFPDYRVIHRRLVLGNARGVPDVLSMEPGLLRLRQTDKARAISELERALASRDPYLIATMIELNLEHYATMIELNLEHYASLLGKGYSREQHRTMLYAASAGAVCEITGTCTENLHLQMMCAAGGYCQYSDVRDYVRGGFSAEETRAFNEIKRALMALARK</sequence>
<keyword evidence="3" id="KW-1185">Reference proteome</keyword>
<organism evidence="2 3">
    <name type="scientific">Massilia cavernae</name>
    <dbReference type="NCBI Taxonomy" id="2320864"/>
    <lineage>
        <taxon>Bacteria</taxon>
        <taxon>Pseudomonadati</taxon>
        <taxon>Pseudomonadota</taxon>
        <taxon>Betaproteobacteria</taxon>
        <taxon>Burkholderiales</taxon>
        <taxon>Oxalobacteraceae</taxon>
        <taxon>Telluria group</taxon>
        <taxon>Massilia</taxon>
    </lineage>
</organism>
<feature type="signal peptide" evidence="1">
    <location>
        <begin position="1"/>
        <end position="35"/>
    </location>
</feature>
<evidence type="ECO:0000313" key="3">
    <source>
        <dbReference type="Proteomes" id="UP000284006"/>
    </source>
</evidence>
<name>A0A418Y796_9BURK</name>
<evidence type="ECO:0000256" key="1">
    <source>
        <dbReference type="SAM" id="SignalP"/>
    </source>
</evidence>
<evidence type="ECO:0000313" key="2">
    <source>
        <dbReference type="EMBL" id="RJG25423.1"/>
    </source>
</evidence>
<protein>
    <submittedName>
        <fullName evidence="2">Uncharacterized protein</fullName>
    </submittedName>
</protein>
<reference evidence="2 3" key="1">
    <citation type="submission" date="2018-09" db="EMBL/GenBank/DDBJ databases">
        <authorList>
            <person name="Zhu H."/>
        </authorList>
    </citation>
    <scope>NUCLEOTIDE SEQUENCE [LARGE SCALE GENOMIC DNA]</scope>
    <source>
        <strain evidence="2 3">K1S02-61</strain>
    </source>
</reference>
<keyword evidence="1" id="KW-0732">Signal</keyword>
<gene>
    <name evidence="2" type="ORF">D3872_02915</name>
</gene>
<feature type="chain" id="PRO_5019482287" evidence="1">
    <location>
        <begin position="36"/>
        <end position="307"/>
    </location>
</feature>
<proteinExistence type="predicted"/>